<gene>
    <name evidence="2" type="ORF">CTAYLR_000569</name>
</gene>
<keyword evidence="1" id="KW-0812">Transmembrane</keyword>
<evidence type="ECO:0000313" key="2">
    <source>
        <dbReference type="EMBL" id="KAJ8605815.1"/>
    </source>
</evidence>
<dbReference type="AlphaFoldDB" id="A0AAD7UJB0"/>
<keyword evidence="1" id="KW-1133">Transmembrane helix</keyword>
<protein>
    <submittedName>
        <fullName evidence="2">Uncharacterized protein</fullName>
    </submittedName>
</protein>
<keyword evidence="3" id="KW-1185">Reference proteome</keyword>
<sequence length="227" mass="23352">MSVLFARMGSMAEVVVSKLFPAGAGWQASSILADQLGHAADTATFAAITGVGEGLTVFAGHTTYNLVKKIVKPEVSLASEVGVATWLGSAATCSGASWQPIVNVLQASGMPFEVVFAGTWLGCGTVFLAGLRVGRVLMPWMPSPDNGNFSSDAFLSMAIGGATAFFVGTDVAYLNGTGNFLRPIVGVENLDSDLIACIKAGSSTALGFTVAQTAQNLTFPANTAWCD</sequence>
<feature type="transmembrane region" description="Helical" evidence="1">
    <location>
        <begin position="153"/>
        <end position="174"/>
    </location>
</feature>
<dbReference type="Proteomes" id="UP001230188">
    <property type="component" value="Unassembled WGS sequence"/>
</dbReference>
<evidence type="ECO:0000256" key="1">
    <source>
        <dbReference type="SAM" id="Phobius"/>
    </source>
</evidence>
<accession>A0AAD7UJB0</accession>
<comment type="caution">
    <text evidence="2">The sequence shown here is derived from an EMBL/GenBank/DDBJ whole genome shotgun (WGS) entry which is preliminary data.</text>
</comment>
<proteinExistence type="predicted"/>
<reference evidence="2" key="1">
    <citation type="submission" date="2023-01" db="EMBL/GenBank/DDBJ databases">
        <title>Metagenome sequencing of chrysophaentin producing Chrysophaeum taylorii.</title>
        <authorList>
            <person name="Davison J."/>
            <person name="Bewley C."/>
        </authorList>
    </citation>
    <scope>NUCLEOTIDE SEQUENCE</scope>
    <source>
        <strain evidence="2">NIES-1699</strain>
    </source>
</reference>
<evidence type="ECO:0000313" key="3">
    <source>
        <dbReference type="Proteomes" id="UP001230188"/>
    </source>
</evidence>
<keyword evidence="1" id="KW-0472">Membrane</keyword>
<organism evidence="2 3">
    <name type="scientific">Chrysophaeum taylorii</name>
    <dbReference type="NCBI Taxonomy" id="2483200"/>
    <lineage>
        <taxon>Eukaryota</taxon>
        <taxon>Sar</taxon>
        <taxon>Stramenopiles</taxon>
        <taxon>Ochrophyta</taxon>
        <taxon>Pelagophyceae</taxon>
        <taxon>Pelagomonadales</taxon>
        <taxon>Pelagomonadaceae</taxon>
        <taxon>Chrysophaeum</taxon>
    </lineage>
</organism>
<name>A0AAD7UJB0_9STRA</name>
<feature type="transmembrane region" description="Helical" evidence="1">
    <location>
        <begin position="114"/>
        <end position="133"/>
    </location>
</feature>
<dbReference type="EMBL" id="JAQMWT010000309">
    <property type="protein sequence ID" value="KAJ8605815.1"/>
    <property type="molecule type" value="Genomic_DNA"/>
</dbReference>